<comment type="similarity">
    <text evidence="1 2">Belongs to the OprB family.</text>
</comment>
<protein>
    <submittedName>
        <fullName evidence="3">Iron uptake porin</fullName>
    </submittedName>
</protein>
<dbReference type="Pfam" id="PF04966">
    <property type="entry name" value="OprB"/>
    <property type="match status" value="1"/>
</dbReference>
<dbReference type="SUPFAM" id="SSF56935">
    <property type="entry name" value="Porins"/>
    <property type="match status" value="1"/>
</dbReference>
<accession>A0A926WLK7</accession>
<evidence type="ECO:0000256" key="1">
    <source>
        <dbReference type="ARBA" id="ARBA00008769"/>
    </source>
</evidence>
<evidence type="ECO:0000313" key="3">
    <source>
        <dbReference type="EMBL" id="MBD2296772.1"/>
    </source>
</evidence>
<dbReference type="EMBL" id="JACJQU010000030">
    <property type="protein sequence ID" value="MBD2296772.1"/>
    <property type="molecule type" value="Genomic_DNA"/>
</dbReference>
<dbReference type="GO" id="GO:0008643">
    <property type="term" value="P:carbohydrate transport"/>
    <property type="evidence" value="ECO:0007669"/>
    <property type="project" value="InterPro"/>
</dbReference>
<evidence type="ECO:0000256" key="2">
    <source>
        <dbReference type="RuleBase" id="RU363072"/>
    </source>
</evidence>
<dbReference type="PANTHER" id="PTHR43308">
    <property type="entry name" value="OUTER MEMBRANE PROTEIN ALPHA-RELATED"/>
    <property type="match status" value="1"/>
</dbReference>
<dbReference type="RefSeq" id="WP_190564890.1">
    <property type="nucleotide sequence ID" value="NZ_JACJQU010000030.1"/>
</dbReference>
<organism evidence="3 4">
    <name type="scientific">Anabaena sphaerica FACHB-251</name>
    <dbReference type="NCBI Taxonomy" id="2692883"/>
    <lineage>
        <taxon>Bacteria</taxon>
        <taxon>Bacillati</taxon>
        <taxon>Cyanobacteriota</taxon>
        <taxon>Cyanophyceae</taxon>
        <taxon>Nostocales</taxon>
        <taxon>Nostocaceae</taxon>
        <taxon>Anabaena</taxon>
    </lineage>
</organism>
<proteinExistence type="inferred from homology"/>
<dbReference type="GO" id="GO:0016020">
    <property type="term" value="C:membrane"/>
    <property type="evidence" value="ECO:0007669"/>
    <property type="project" value="InterPro"/>
</dbReference>
<dbReference type="Proteomes" id="UP000662185">
    <property type="component" value="Unassembled WGS sequence"/>
</dbReference>
<dbReference type="InterPro" id="IPR047684">
    <property type="entry name" value="Por_som-like"/>
</dbReference>
<reference evidence="4" key="1">
    <citation type="journal article" date="2020" name="ISME J.">
        <title>Comparative genomics reveals insights into cyanobacterial evolution and habitat adaptation.</title>
        <authorList>
            <person name="Chen M.Y."/>
            <person name="Teng W.K."/>
            <person name="Zhao L."/>
            <person name="Hu C.X."/>
            <person name="Zhou Y.K."/>
            <person name="Han B.P."/>
            <person name="Song L.R."/>
            <person name="Shu W.S."/>
        </authorList>
    </citation>
    <scope>NUCLEOTIDE SEQUENCE [LARGE SCALE GENOMIC DNA]</scope>
    <source>
        <strain evidence="4">FACHB-251</strain>
    </source>
</reference>
<dbReference type="InterPro" id="IPR007049">
    <property type="entry name" value="Carb-sel_porin_OprB"/>
</dbReference>
<dbReference type="InterPro" id="IPR051465">
    <property type="entry name" value="Cell_Envelope_Struct_Comp"/>
</dbReference>
<dbReference type="AlphaFoldDB" id="A0A926WLK7"/>
<evidence type="ECO:0000313" key="4">
    <source>
        <dbReference type="Proteomes" id="UP000662185"/>
    </source>
</evidence>
<name>A0A926WLK7_9NOST</name>
<sequence length="529" mass="58082">MVLRREVCNFQEIAVGNCGYLLKTGLMSLFVSFILNSQTKANSIPSDIVNDFNQINSVSRLSDISADGWRFKTLQALAEKYNCVNLSSENTSFPNQSLTRYEFAARLNACIASINRLIINSEFNLINQETLTALERLQTEFSEELKIFDNRVNLLENKVDKLENQQFSPHVELEGEVIFAVTGVVGKQKAGNTNKPINDNLVFSNRVRLSLESSFTGKDKLQVRLQGSNTPELEDVTGTKMSNLGFDGDDDNEVELDEIEYRFRLGKQTRMTLYGLGGGLGDLVPSINPLFSGSGDGSISTFGRENPIRRQGGGVGIGISHNFNNAVNFSLGYIASDADDPNRGIFASPNGAIAQLTLEPSKTTAFSLTYVYSHNNLNTGTGSELTSDPFNDQANSITANSFGAEAAWQLNKTITLGGRVGFIHAETEDLPTDANATISTWAMLLTLKDISKEGSFVGFVVGQPPKVTHNSFGKVFEDKNTSLHLEAFYYFPITDDLAITPGFFVITNPEHDNSNDTIYVGTVRTTFTF</sequence>
<dbReference type="Gene3D" id="2.40.160.180">
    <property type="entry name" value="Carbohydrate-selective porin OprB"/>
    <property type="match status" value="1"/>
</dbReference>
<dbReference type="PROSITE" id="PS00018">
    <property type="entry name" value="EF_HAND_1"/>
    <property type="match status" value="1"/>
</dbReference>
<gene>
    <name evidence="3" type="ORF">H6G06_25635</name>
</gene>
<dbReference type="PANTHER" id="PTHR43308:SF1">
    <property type="entry name" value="OUTER MEMBRANE PROTEIN ALPHA"/>
    <property type="match status" value="1"/>
</dbReference>
<dbReference type="InterPro" id="IPR038673">
    <property type="entry name" value="OprB_sf"/>
</dbReference>
<dbReference type="InterPro" id="IPR018247">
    <property type="entry name" value="EF_Hand_1_Ca_BS"/>
</dbReference>
<dbReference type="NCBIfam" id="NF033921">
    <property type="entry name" value="por_somb"/>
    <property type="match status" value="1"/>
</dbReference>
<comment type="caution">
    <text evidence="3">The sequence shown here is derived from an EMBL/GenBank/DDBJ whole genome shotgun (WGS) entry which is preliminary data.</text>
</comment>
<keyword evidence="4" id="KW-1185">Reference proteome</keyword>
<dbReference type="GO" id="GO:0015288">
    <property type="term" value="F:porin activity"/>
    <property type="evidence" value="ECO:0007669"/>
    <property type="project" value="InterPro"/>
</dbReference>